<dbReference type="AlphaFoldDB" id="A0A7J4KRP2"/>
<dbReference type="EMBL" id="DUFJ01000005">
    <property type="protein sequence ID" value="HIH32673.1"/>
    <property type="molecule type" value="Genomic_DNA"/>
</dbReference>
<reference evidence="1 4" key="1">
    <citation type="journal article" date="2020" name="bioRxiv">
        <title>A rank-normalized archaeal taxonomy based on genome phylogeny resolves widespread incomplete and uneven classifications.</title>
        <authorList>
            <person name="Rinke C."/>
            <person name="Chuvochina M."/>
            <person name="Mussig A.J."/>
            <person name="Chaumeil P.-A."/>
            <person name="Waite D.W."/>
            <person name="Whitman W.B."/>
            <person name="Parks D.H."/>
            <person name="Hugenholtz P."/>
        </authorList>
    </citation>
    <scope>NUCLEOTIDE SEQUENCE [LARGE SCALE GENOMIC DNA]</scope>
    <source>
        <strain evidence="1">UBA10191</strain>
    </source>
</reference>
<organism evidence="2 4">
    <name type="scientific">Candidatus Iainarchaeum sp</name>
    <dbReference type="NCBI Taxonomy" id="3101447"/>
    <lineage>
        <taxon>Archaea</taxon>
        <taxon>Candidatus Iainarchaeota</taxon>
        <taxon>Candidatus Iainarchaeia</taxon>
        <taxon>Candidatus Iainarchaeales</taxon>
        <taxon>Candidatus Iainarchaeaceae</taxon>
        <taxon>Candidatus Iainarchaeum</taxon>
    </lineage>
</organism>
<gene>
    <name evidence="1" type="ORF">HA222_04835</name>
    <name evidence="2" type="ORF">HA227_00315</name>
    <name evidence="3" type="ORF">J4478_01505</name>
</gene>
<dbReference type="Proteomes" id="UP000590964">
    <property type="component" value="Unassembled WGS sequence"/>
</dbReference>
<dbReference type="Gene3D" id="3.30.70.1750">
    <property type="entry name" value="Uncharacterised protein PF11491, DUF3213"/>
    <property type="match status" value="1"/>
</dbReference>
<evidence type="ECO:0000313" key="4">
    <source>
        <dbReference type="Proteomes" id="UP000527315"/>
    </source>
</evidence>
<name>A0A7J4KRP2_9ARCH</name>
<dbReference type="EMBL" id="DUFW01000084">
    <property type="protein sequence ID" value="HIH21953.1"/>
    <property type="molecule type" value="Genomic_DNA"/>
</dbReference>
<sequence>MQETKLPFRTVRKISIKLSGKIGELENRKLQYDLLTTDKVLRAHIGKQGNAIIIAAEGLKAGELLRFIPKKLKPKVECEEKIPYTELLSKTYTIKR</sequence>
<comment type="caution">
    <text evidence="2">The sequence shown here is derived from an EMBL/GenBank/DDBJ whole genome shotgun (WGS) entry which is preliminary data.</text>
</comment>
<evidence type="ECO:0000313" key="2">
    <source>
        <dbReference type="EMBL" id="HIH32673.1"/>
    </source>
</evidence>
<dbReference type="EMBL" id="JAGVWB010000009">
    <property type="protein sequence ID" value="MBS3058058.1"/>
    <property type="molecule type" value="Genomic_DNA"/>
</dbReference>
<dbReference type="Proteomes" id="UP000680185">
    <property type="component" value="Unassembled WGS sequence"/>
</dbReference>
<reference evidence="3" key="3">
    <citation type="submission" date="2021-05" db="EMBL/GenBank/DDBJ databases">
        <title>Protein family content uncovers lineage relationships and bacterial pathway maintenance mechanisms in DPANN archaea.</title>
        <authorList>
            <person name="Castelle C.J."/>
            <person name="Meheust R."/>
            <person name="Jaffe A.L."/>
            <person name="Seitz K."/>
            <person name="Gong X."/>
            <person name="Baker B.J."/>
            <person name="Banfield J.F."/>
        </authorList>
    </citation>
    <scope>NUCLEOTIDE SEQUENCE</scope>
    <source>
        <strain evidence="3">RIFCSPLOWO2_01_FULL_43_13</strain>
    </source>
</reference>
<reference evidence="3" key="2">
    <citation type="submission" date="2021-03" db="EMBL/GenBank/DDBJ databases">
        <authorList>
            <person name="Jaffe A."/>
        </authorList>
    </citation>
    <scope>NUCLEOTIDE SEQUENCE</scope>
    <source>
        <strain evidence="3">RIFCSPLOWO2_01_FULL_43_13</strain>
    </source>
</reference>
<dbReference type="Proteomes" id="UP000527315">
    <property type="component" value="Unassembled WGS sequence"/>
</dbReference>
<evidence type="ECO:0000313" key="3">
    <source>
        <dbReference type="EMBL" id="MBS3058058.1"/>
    </source>
</evidence>
<protein>
    <submittedName>
        <fullName evidence="2">Uncharacterized protein</fullName>
    </submittedName>
</protein>
<accession>A0A7J4KRP2</accession>
<proteinExistence type="predicted"/>
<evidence type="ECO:0000313" key="1">
    <source>
        <dbReference type="EMBL" id="HIH21953.1"/>
    </source>
</evidence>